<name>A0ABW7QCC4_9MICO</name>
<sequence>MRSVPMFDHAEKVTTSTGEEGRVIHPTSGPPVEFFDPLEGVFIERVVNVAFPSGEVRRFLASSLTTVDG</sequence>
<evidence type="ECO:0000313" key="3">
    <source>
        <dbReference type="Proteomes" id="UP001610861"/>
    </source>
</evidence>
<feature type="region of interest" description="Disordered" evidence="1">
    <location>
        <begin position="1"/>
        <end position="29"/>
    </location>
</feature>
<gene>
    <name evidence="2" type="ORF">ACH3VR_18265</name>
</gene>
<reference evidence="2 3" key="1">
    <citation type="submission" date="2024-09" db="EMBL/GenBank/DDBJ databases">
        <authorList>
            <person name="Pan X."/>
        </authorList>
    </citation>
    <scope>NUCLEOTIDE SEQUENCE [LARGE SCALE GENOMIC DNA]</scope>
    <source>
        <strain evidence="2 3">B2969</strain>
    </source>
</reference>
<dbReference type="Proteomes" id="UP001610861">
    <property type="component" value="Unassembled WGS sequence"/>
</dbReference>
<dbReference type="RefSeq" id="WP_397557743.1">
    <property type="nucleotide sequence ID" value="NZ_JBIQWL010000008.1"/>
</dbReference>
<proteinExistence type="predicted"/>
<dbReference type="EMBL" id="JBIQWL010000008">
    <property type="protein sequence ID" value="MFH8252316.1"/>
    <property type="molecule type" value="Genomic_DNA"/>
</dbReference>
<evidence type="ECO:0000313" key="2">
    <source>
        <dbReference type="EMBL" id="MFH8252316.1"/>
    </source>
</evidence>
<accession>A0ABW7QCC4</accession>
<evidence type="ECO:0000256" key="1">
    <source>
        <dbReference type="SAM" id="MobiDB-lite"/>
    </source>
</evidence>
<keyword evidence="3" id="KW-1185">Reference proteome</keyword>
<organism evidence="2 3">
    <name type="scientific">Microbacterium alkaliflavum</name>
    <dbReference type="NCBI Taxonomy" id="3248839"/>
    <lineage>
        <taxon>Bacteria</taxon>
        <taxon>Bacillati</taxon>
        <taxon>Actinomycetota</taxon>
        <taxon>Actinomycetes</taxon>
        <taxon>Micrococcales</taxon>
        <taxon>Microbacteriaceae</taxon>
        <taxon>Microbacterium</taxon>
    </lineage>
</organism>
<protein>
    <submittedName>
        <fullName evidence="2">Uncharacterized protein</fullName>
    </submittedName>
</protein>
<comment type="caution">
    <text evidence="2">The sequence shown here is derived from an EMBL/GenBank/DDBJ whole genome shotgun (WGS) entry which is preliminary data.</text>
</comment>